<dbReference type="Proteomes" id="UP000269945">
    <property type="component" value="Unassembled WGS sequence"/>
</dbReference>
<proteinExistence type="predicted"/>
<name>A0A9X9QA44_GULGU</name>
<evidence type="ECO:0000256" key="1">
    <source>
        <dbReference type="SAM" id="MobiDB-lite"/>
    </source>
</evidence>
<reference evidence="2 3" key="1">
    <citation type="submission" date="2018-10" db="EMBL/GenBank/DDBJ databases">
        <authorList>
            <person name="Ekblom R."/>
            <person name="Jareborg N."/>
        </authorList>
    </citation>
    <scope>NUCLEOTIDE SEQUENCE [LARGE SCALE GENOMIC DNA]</scope>
    <source>
        <tissue evidence="2">Muscle</tissue>
    </source>
</reference>
<dbReference type="EMBL" id="CYRY02045999">
    <property type="protein sequence ID" value="VCX41533.1"/>
    <property type="molecule type" value="Genomic_DNA"/>
</dbReference>
<evidence type="ECO:0000313" key="2">
    <source>
        <dbReference type="EMBL" id="VCX41533.1"/>
    </source>
</evidence>
<protein>
    <submittedName>
        <fullName evidence="2">Uncharacterized protein</fullName>
    </submittedName>
</protein>
<keyword evidence="3" id="KW-1185">Reference proteome</keyword>
<feature type="compositionally biased region" description="Polar residues" evidence="1">
    <location>
        <begin position="1"/>
        <end position="16"/>
    </location>
</feature>
<comment type="caution">
    <text evidence="2">The sequence shown here is derived from an EMBL/GenBank/DDBJ whole genome shotgun (WGS) entry which is preliminary data.</text>
</comment>
<gene>
    <name evidence="2" type="ORF">BN2614_LOCUS1</name>
</gene>
<organism evidence="2 3">
    <name type="scientific">Gulo gulo</name>
    <name type="common">Wolverine</name>
    <name type="synonym">Gluton</name>
    <dbReference type="NCBI Taxonomy" id="48420"/>
    <lineage>
        <taxon>Eukaryota</taxon>
        <taxon>Metazoa</taxon>
        <taxon>Chordata</taxon>
        <taxon>Craniata</taxon>
        <taxon>Vertebrata</taxon>
        <taxon>Euteleostomi</taxon>
        <taxon>Mammalia</taxon>
        <taxon>Eutheria</taxon>
        <taxon>Laurasiatheria</taxon>
        <taxon>Carnivora</taxon>
        <taxon>Caniformia</taxon>
        <taxon>Musteloidea</taxon>
        <taxon>Mustelidae</taxon>
        <taxon>Guloninae</taxon>
        <taxon>Gulo</taxon>
    </lineage>
</organism>
<sequence>MCTRESSGTSPRSVSPGTKGPLVLSECNIDHFGFPWLRSRHSVFHCTRWLPAPSAGLIVTGLRGAS</sequence>
<dbReference type="AlphaFoldDB" id="A0A9X9QA44"/>
<evidence type="ECO:0000313" key="3">
    <source>
        <dbReference type="Proteomes" id="UP000269945"/>
    </source>
</evidence>
<feature type="region of interest" description="Disordered" evidence="1">
    <location>
        <begin position="1"/>
        <end position="21"/>
    </location>
</feature>
<accession>A0A9X9QA44</accession>